<dbReference type="AlphaFoldDB" id="Q0SLZ9"/>
<reference evidence="1 2" key="1">
    <citation type="journal article" date="2011" name="J. Bacteriol.">
        <title>Whole-genome sequences of two Borrelia afzelii and two Borrelia garinii Lyme disease agent isolates.</title>
        <authorList>
            <person name="Casjens S.R."/>
            <person name="Mongodin E.F."/>
            <person name="Qiu W.-G."/>
            <person name="Dunn J.J."/>
            <person name="Luft B.J."/>
            <person name="Fraser-Liggett C.M."/>
            <person name="Schutzer S.E."/>
        </authorList>
    </citation>
    <scope>NUCLEOTIDE SEQUENCE [LARGE SCALE GENOMIC DNA]</scope>
    <source>
        <strain evidence="1 2">PKo</strain>
    </source>
</reference>
<geneLocation type="plasmid" evidence="1 2">
    <name>lp54</name>
</geneLocation>
<dbReference type="KEGG" id="bafz:BafPKo_A0007"/>
<gene>
    <name evidence="1" type="ordered locus">BafPKo_A0007</name>
</gene>
<dbReference type="HOGENOM" id="CLU_3305637_0_0_12"/>
<dbReference type="KEGG" id="baf:BAPKO_2007"/>
<organism evidence="1 2">
    <name type="scientific">Borreliella afzelii (strain PKo)</name>
    <name type="common">Borrelia afzelii</name>
    <dbReference type="NCBI Taxonomy" id="390236"/>
    <lineage>
        <taxon>Bacteria</taxon>
        <taxon>Pseudomonadati</taxon>
        <taxon>Spirochaetota</taxon>
        <taxon>Spirochaetia</taxon>
        <taxon>Spirochaetales</taxon>
        <taxon>Borreliaceae</taxon>
        <taxon>Borreliella</taxon>
    </lineage>
</organism>
<dbReference type="Proteomes" id="UP000005216">
    <property type="component" value="Plasmid lp54"/>
</dbReference>
<accession>Q0SLZ9</accession>
<protein>
    <submittedName>
        <fullName evidence="1">Uncharacterized protein</fullName>
    </submittedName>
</protein>
<evidence type="ECO:0000313" key="1">
    <source>
        <dbReference type="EMBL" id="AEL70626.1"/>
    </source>
</evidence>
<evidence type="ECO:0000313" key="2">
    <source>
        <dbReference type="Proteomes" id="UP000005216"/>
    </source>
</evidence>
<proteinExistence type="predicted"/>
<sequence>MFIFAYYVVNISEFKNSNLDDLAGINVFYLFLKFYNVLK</sequence>
<keyword evidence="1" id="KW-0614">Plasmid</keyword>
<keyword evidence="2" id="KW-1185">Reference proteome</keyword>
<dbReference type="EMBL" id="CP002950">
    <property type="protein sequence ID" value="AEL70626.1"/>
    <property type="molecule type" value="Genomic_DNA"/>
</dbReference>
<name>Q0SLZ9_BORAP</name>
<dbReference type="PATRIC" id="fig|390236.22.peg.1419"/>